<gene>
    <name evidence="2" type="ORF">A4H97_15350</name>
</gene>
<reference evidence="3" key="1">
    <citation type="submission" date="2016-04" db="EMBL/GenBank/DDBJ databases">
        <authorList>
            <person name="Chen L."/>
            <person name="Zhuang W."/>
            <person name="Wang G."/>
        </authorList>
    </citation>
    <scope>NUCLEOTIDE SEQUENCE [LARGE SCALE GENOMIC DNA]</scope>
    <source>
        <strain evidence="3">17621</strain>
    </source>
</reference>
<accession>A0A1V9E4F1</accession>
<proteinExistence type="predicted"/>
<dbReference type="EMBL" id="LVXG01000067">
    <property type="protein sequence ID" value="OQP40976.1"/>
    <property type="molecule type" value="Genomic_DNA"/>
</dbReference>
<name>A0A1V9E4F1_9BACT</name>
<evidence type="ECO:0000313" key="3">
    <source>
        <dbReference type="Proteomes" id="UP000192610"/>
    </source>
</evidence>
<dbReference type="OrthoDB" id="7593840at2"/>
<keyword evidence="1" id="KW-0732">Signal</keyword>
<organism evidence="2 3">
    <name type="scientific">Niastella yeongjuensis</name>
    <dbReference type="NCBI Taxonomy" id="354355"/>
    <lineage>
        <taxon>Bacteria</taxon>
        <taxon>Pseudomonadati</taxon>
        <taxon>Bacteroidota</taxon>
        <taxon>Chitinophagia</taxon>
        <taxon>Chitinophagales</taxon>
        <taxon>Chitinophagaceae</taxon>
        <taxon>Niastella</taxon>
    </lineage>
</organism>
<keyword evidence="3" id="KW-1185">Reference proteome</keyword>
<comment type="caution">
    <text evidence="2">The sequence shown here is derived from an EMBL/GenBank/DDBJ whole genome shotgun (WGS) entry which is preliminary data.</text>
</comment>
<protein>
    <recommendedName>
        <fullName evidence="4">Outer membrane protein beta-barrel domain-containing protein</fullName>
    </recommendedName>
</protein>
<evidence type="ECO:0000256" key="1">
    <source>
        <dbReference type="SAM" id="SignalP"/>
    </source>
</evidence>
<feature type="signal peptide" evidence="1">
    <location>
        <begin position="1"/>
        <end position="21"/>
    </location>
</feature>
<sequence length="375" mass="42114">MRTSCFLLTVLLGLLYREAAAQYTTDKIVGQKEKNVTLADSLKHVTYPYLLPIWGQKVINKGFDLPFPMGLSVQYVWQESDILINNLQVGFNNGPKRNCDDLIRFDKATATTNGVNLRPDFWIFPFLNVYGILARSNNSTTVHCGLWVPDSSNSWKKITDINTKADFDATTIGFGLTPTFGIGGFFVAIDMNWSWSDIEQLDKPAYIFILGPRIGKNFKFKGEQSLAIWTGGFRVHMNSGTNGSLPLSDLFSTNEWMQRIDSGYIKVANSQQQVNAWWNGLSPRDQQNPVNKAKYATANAALDKAGQLLNGASEAAGTLGNSSVQYSLDKRPKDKWNFLIGAQYQINKHFMIRAEYGFLSSRKQFIGGLQYRFGF</sequence>
<feature type="chain" id="PRO_5010726104" description="Outer membrane protein beta-barrel domain-containing protein" evidence="1">
    <location>
        <begin position="22"/>
        <end position="375"/>
    </location>
</feature>
<dbReference type="STRING" id="354355.SAMN05660816_03980"/>
<dbReference type="AlphaFoldDB" id="A0A1V9E4F1"/>
<evidence type="ECO:0008006" key="4">
    <source>
        <dbReference type="Google" id="ProtNLM"/>
    </source>
</evidence>
<dbReference type="RefSeq" id="WP_081203961.1">
    <property type="nucleotide sequence ID" value="NZ_FOCZ01000007.1"/>
</dbReference>
<evidence type="ECO:0000313" key="2">
    <source>
        <dbReference type="EMBL" id="OQP40976.1"/>
    </source>
</evidence>
<dbReference type="Proteomes" id="UP000192610">
    <property type="component" value="Unassembled WGS sequence"/>
</dbReference>